<feature type="compositionally biased region" description="Low complexity" evidence="1">
    <location>
        <begin position="260"/>
        <end position="276"/>
    </location>
</feature>
<dbReference type="InterPro" id="IPR010653">
    <property type="entry name" value="NlpB/DapX"/>
</dbReference>
<reference evidence="3" key="1">
    <citation type="journal article" date="2019" name="Int. J. Syst. Evol. Microbiol.">
        <title>The Global Catalogue of Microorganisms (GCM) 10K type strain sequencing project: providing services to taxonomists for standard genome sequencing and annotation.</title>
        <authorList>
            <consortium name="The Broad Institute Genomics Platform"/>
            <consortium name="The Broad Institute Genome Sequencing Center for Infectious Disease"/>
            <person name="Wu L."/>
            <person name="Ma J."/>
        </authorList>
    </citation>
    <scope>NUCLEOTIDE SEQUENCE [LARGE SCALE GENOMIC DNA]</scope>
    <source>
        <strain evidence="3">KACC 12597</strain>
    </source>
</reference>
<accession>A0ABW4YA13</accession>
<organism evidence="2 3">
    <name type="scientific">Thiorhodococcus fuscus</name>
    <dbReference type="NCBI Taxonomy" id="527200"/>
    <lineage>
        <taxon>Bacteria</taxon>
        <taxon>Pseudomonadati</taxon>
        <taxon>Pseudomonadota</taxon>
        <taxon>Gammaproteobacteria</taxon>
        <taxon>Chromatiales</taxon>
        <taxon>Chromatiaceae</taxon>
        <taxon>Thiorhodococcus</taxon>
    </lineage>
</organism>
<evidence type="ECO:0000313" key="3">
    <source>
        <dbReference type="Proteomes" id="UP001597337"/>
    </source>
</evidence>
<evidence type="ECO:0000256" key="1">
    <source>
        <dbReference type="SAM" id="MobiDB-lite"/>
    </source>
</evidence>
<name>A0ABW4YA13_9GAMM</name>
<dbReference type="PROSITE" id="PS51257">
    <property type="entry name" value="PROKAR_LIPOPROTEIN"/>
    <property type="match status" value="1"/>
</dbReference>
<sequence>MIDSNERSLAVRPDSRFVGALAILFLVSLFQGCSTDLKDAVPDQRLVYKKQREATENLEVPPDLTSGTFDDALDIPGSAGEPTTFSEYAGGRERRQQVASRGDVLPTTQNVQLERSGNERWLQVQGSPGQVWPQVVAFWRQQGILLVEQDPTVGIMRTDWLDNRAEIRKDFVTRMMSKVVEGVYSTSTRDQYSLRIEEGTKPGTTDIHLSHRGMTEKLVTNAIGDGSRTIWEPSGTNTEKEAEMLRRLMVFLGAPQSAASKVSSSGSSSGPASQPSLARLATEEGRPVLVVSQEFRRAWRITGTALDRAGFAVEDRDQTGGLYYVRYGGEDAAAPMVGEEDKPGFFSRMAFWRKKDKGLDEVRQYQIKVAGNDSESRVTVLDAKGAPASSEVASRILTLLQPRMR</sequence>
<dbReference type="Gene3D" id="3.30.310.170">
    <property type="entry name" value="Outer membrane protein assembly factor BamC"/>
    <property type="match status" value="1"/>
</dbReference>
<protein>
    <submittedName>
        <fullName evidence="2">Outer membrane protein assembly factor BamC</fullName>
    </submittedName>
</protein>
<keyword evidence="3" id="KW-1185">Reference proteome</keyword>
<proteinExistence type="predicted"/>
<gene>
    <name evidence="2" type="primary">bamC</name>
    <name evidence="2" type="ORF">ACFSJC_11335</name>
</gene>
<dbReference type="InterPro" id="IPR042268">
    <property type="entry name" value="BamC_C"/>
</dbReference>
<comment type="caution">
    <text evidence="2">The sequence shown here is derived from an EMBL/GenBank/DDBJ whole genome shotgun (WGS) entry which is preliminary data.</text>
</comment>
<feature type="region of interest" description="Disordered" evidence="1">
    <location>
        <begin position="260"/>
        <end position="280"/>
    </location>
</feature>
<dbReference type="Proteomes" id="UP001597337">
    <property type="component" value="Unassembled WGS sequence"/>
</dbReference>
<evidence type="ECO:0000313" key="2">
    <source>
        <dbReference type="EMBL" id="MFD2112435.1"/>
    </source>
</evidence>
<dbReference type="Pfam" id="PF06804">
    <property type="entry name" value="Lipoprotein_18"/>
    <property type="match status" value="1"/>
</dbReference>
<dbReference type="EMBL" id="JBHUHX010000026">
    <property type="protein sequence ID" value="MFD2112435.1"/>
    <property type="molecule type" value="Genomic_DNA"/>
</dbReference>
<dbReference type="RefSeq" id="WP_386026724.1">
    <property type="nucleotide sequence ID" value="NZ_JBHUHX010000026.1"/>
</dbReference>